<comment type="caution">
    <text evidence="8">The sequence shown here is derived from an EMBL/GenBank/DDBJ whole genome shotgun (WGS) entry which is preliminary data.</text>
</comment>
<dbReference type="Proteomes" id="UP000321947">
    <property type="component" value="Unassembled WGS sequence"/>
</dbReference>
<dbReference type="AlphaFoldDB" id="A0A5D3BIZ8"/>
<keyword evidence="2" id="KW-0021">Allosteric enzyme</keyword>
<reference evidence="8 9" key="1">
    <citation type="submission" date="2019-08" db="EMBL/GenBank/DDBJ databases">
        <title>Draft genome sequences of two oriental melons (Cucumis melo L. var makuwa).</title>
        <authorList>
            <person name="Kwon S.-Y."/>
        </authorList>
    </citation>
    <scope>NUCLEOTIDE SEQUENCE [LARGE SCALE GENOMIC DNA]</scope>
    <source>
        <strain evidence="9">cv. Chang Bougi</strain>
        <tissue evidence="8">Leaf</tissue>
    </source>
</reference>
<dbReference type="GO" id="GO:0003872">
    <property type="term" value="F:6-phosphofructokinase activity"/>
    <property type="evidence" value="ECO:0007669"/>
    <property type="project" value="InterPro"/>
</dbReference>
<dbReference type="FunFam" id="1.10.10.480:FF:000002">
    <property type="entry name" value="Pyrophosphate--fructose 6-phosphate 1-phosphotransferase subunit beta"/>
    <property type="match status" value="1"/>
</dbReference>
<name>A0A5D3BIZ8_CUCMM</name>
<dbReference type="GO" id="GO:0047334">
    <property type="term" value="F:diphosphate-fructose-6-phosphate 1-phosphotransferase activity"/>
    <property type="evidence" value="ECO:0007669"/>
    <property type="project" value="TreeGrafter"/>
</dbReference>
<keyword evidence="5" id="KW-0418">Kinase</keyword>
<organism evidence="8 9">
    <name type="scientific">Cucumis melo var. makuwa</name>
    <name type="common">Oriental melon</name>
    <dbReference type="NCBI Taxonomy" id="1194695"/>
    <lineage>
        <taxon>Eukaryota</taxon>
        <taxon>Viridiplantae</taxon>
        <taxon>Streptophyta</taxon>
        <taxon>Embryophyta</taxon>
        <taxon>Tracheophyta</taxon>
        <taxon>Spermatophyta</taxon>
        <taxon>Magnoliopsida</taxon>
        <taxon>eudicotyledons</taxon>
        <taxon>Gunneridae</taxon>
        <taxon>Pentapetalae</taxon>
        <taxon>rosids</taxon>
        <taxon>fabids</taxon>
        <taxon>Cucurbitales</taxon>
        <taxon>Cucurbitaceae</taxon>
        <taxon>Benincaseae</taxon>
        <taxon>Cucumis</taxon>
    </lineage>
</organism>
<evidence type="ECO:0000256" key="5">
    <source>
        <dbReference type="ARBA" id="ARBA00022777"/>
    </source>
</evidence>
<evidence type="ECO:0000256" key="2">
    <source>
        <dbReference type="ARBA" id="ARBA00022533"/>
    </source>
</evidence>
<dbReference type="Gene3D" id="3.40.50.460">
    <property type="entry name" value="Phosphofructokinase domain"/>
    <property type="match status" value="1"/>
</dbReference>
<evidence type="ECO:0000256" key="7">
    <source>
        <dbReference type="ARBA" id="ARBA00023152"/>
    </source>
</evidence>
<dbReference type="PANTHER" id="PTHR43650">
    <property type="entry name" value="PYROPHOSPHATE--FRUCTOSE 6-PHOSPHATE 1-PHOSPHOTRANSFERASE"/>
    <property type="match status" value="1"/>
</dbReference>
<evidence type="ECO:0000256" key="4">
    <source>
        <dbReference type="ARBA" id="ARBA00022723"/>
    </source>
</evidence>
<dbReference type="Gene3D" id="1.10.10.480">
    <property type="entry name" value="Phosphofructokinase, domain 3"/>
    <property type="match status" value="1"/>
</dbReference>
<protein>
    <submittedName>
        <fullName evidence="8">Pyrophosphate--fructose 6-phosphate 1-phosphotransferase subunit beta-like</fullName>
    </submittedName>
</protein>
<dbReference type="GO" id="GO:0046872">
    <property type="term" value="F:metal ion binding"/>
    <property type="evidence" value="ECO:0007669"/>
    <property type="project" value="UniProtKB-KW"/>
</dbReference>
<evidence type="ECO:0000313" key="8">
    <source>
        <dbReference type="EMBL" id="TYJ99722.1"/>
    </source>
</evidence>
<accession>A0A5D3BIZ8</accession>
<dbReference type="GO" id="GO:0009749">
    <property type="term" value="P:response to glucose"/>
    <property type="evidence" value="ECO:0007669"/>
    <property type="project" value="TreeGrafter"/>
</dbReference>
<dbReference type="GO" id="GO:0015979">
    <property type="term" value="P:photosynthesis"/>
    <property type="evidence" value="ECO:0007669"/>
    <property type="project" value="TreeGrafter"/>
</dbReference>
<dbReference type="InterPro" id="IPR035966">
    <property type="entry name" value="PKF_sf"/>
</dbReference>
<keyword evidence="7" id="KW-0324">Glycolysis</keyword>
<keyword evidence="3 8" id="KW-0808">Transferase</keyword>
<keyword evidence="6" id="KW-0460">Magnesium</keyword>
<evidence type="ECO:0000256" key="1">
    <source>
        <dbReference type="ARBA" id="ARBA00022490"/>
    </source>
</evidence>
<keyword evidence="1" id="KW-0963">Cytoplasm</keyword>
<gene>
    <name evidence="8" type="ORF">E5676_scaffold562G001280</name>
</gene>
<sequence length="246" mass="27619">MPFCCDSALNFARLHAFRQDVRHQVLVLMYLFHDWLVASHLYLQPFSNDIFLSSSIISSISGFQAVAVVAKGPVDDSGSKDVEVVVGGSEDGRSVEVQLTVVLIVVPVAPQELITELNEILAHDIIDEDGLWKKNLTTQSHHLFYFFPQALQEQLLLERDPHGNVQVAKIETEKMLIQMVEIELEKRRQEGAYNGGQLKGQSHFFGYEGRCDLPTNFDSTYFYALGYTARALLQNGKTALISLFSP</sequence>
<dbReference type="Gene3D" id="3.40.50.450">
    <property type="match status" value="1"/>
</dbReference>
<dbReference type="PANTHER" id="PTHR43650:SF1">
    <property type="entry name" value="PYROPHOSPHATE--FRUCTOSE 6-PHOSPHATE 1-PHOSPHOTRANSFERASE SUBUNIT BETA 2"/>
    <property type="match status" value="1"/>
</dbReference>
<dbReference type="GO" id="GO:0005829">
    <property type="term" value="C:cytosol"/>
    <property type="evidence" value="ECO:0007669"/>
    <property type="project" value="TreeGrafter"/>
</dbReference>
<dbReference type="EMBL" id="SSTD01017617">
    <property type="protein sequence ID" value="TYJ99722.1"/>
    <property type="molecule type" value="Genomic_DNA"/>
</dbReference>
<proteinExistence type="predicted"/>
<evidence type="ECO:0000313" key="9">
    <source>
        <dbReference type="Proteomes" id="UP000321947"/>
    </source>
</evidence>
<evidence type="ECO:0000256" key="3">
    <source>
        <dbReference type="ARBA" id="ARBA00022679"/>
    </source>
</evidence>
<dbReference type="SUPFAM" id="SSF53784">
    <property type="entry name" value="Phosphofructokinase"/>
    <property type="match status" value="1"/>
</dbReference>
<keyword evidence="4" id="KW-0479">Metal-binding</keyword>
<evidence type="ECO:0000256" key="6">
    <source>
        <dbReference type="ARBA" id="ARBA00022842"/>
    </source>
</evidence>